<evidence type="ECO:0000256" key="5">
    <source>
        <dbReference type="ARBA" id="ARBA00023163"/>
    </source>
</evidence>
<dbReference type="InterPro" id="IPR011425">
    <property type="entry name" value="Med9"/>
</dbReference>
<dbReference type="GO" id="GO:0006357">
    <property type="term" value="P:regulation of transcription by RNA polymerase II"/>
    <property type="evidence" value="ECO:0007669"/>
    <property type="project" value="InterPro"/>
</dbReference>
<evidence type="ECO:0000256" key="8">
    <source>
        <dbReference type="SAM" id="Coils"/>
    </source>
</evidence>
<organism evidence="10 11">
    <name type="scientific">Zalerion maritima</name>
    <dbReference type="NCBI Taxonomy" id="339359"/>
    <lineage>
        <taxon>Eukaryota</taxon>
        <taxon>Fungi</taxon>
        <taxon>Dikarya</taxon>
        <taxon>Ascomycota</taxon>
        <taxon>Pezizomycotina</taxon>
        <taxon>Sordariomycetes</taxon>
        <taxon>Lulworthiomycetidae</taxon>
        <taxon>Lulworthiales</taxon>
        <taxon>Lulworthiaceae</taxon>
        <taxon>Zalerion</taxon>
    </lineage>
</organism>
<dbReference type="Proteomes" id="UP001201980">
    <property type="component" value="Unassembled WGS sequence"/>
</dbReference>
<keyword evidence="11" id="KW-1185">Reference proteome</keyword>
<feature type="coiled-coil region" evidence="8">
    <location>
        <begin position="135"/>
        <end position="186"/>
    </location>
</feature>
<keyword evidence="5 7" id="KW-0804">Transcription</keyword>
<dbReference type="EMBL" id="JAKWBI020000208">
    <property type="protein sequence ID" value="KAJ2899066.1"/>
    <property type="molecule type" value="Genomic_DNA"/>
</dbReference>
<dbReference type="GO" id="GO:0003712">
    <property type="term" value="F:transcription coregulator activity"/>
    <property type="evidence" value="ECO:0007669"/>
    <property type="project" value="InterPro"/>
</dbReference>
<feature type="compositionally biased region" description="Gly residues" evidence="9">
    <location>
        <begin position="198"/>
        <end position="212"/>
    </location>
</feature>
<keyword evidence="4 7" id="KW-0010">Activator</keyword>
<dbReference type="Pfam" id="PF07544">
    <property type="entry name" value="Med9"/>
    <property type="match status" value="1"/>
</dbReference>
<comment type="similarity">
    <text evidence="2 7">Belongs to the Mediator complex subunit 9 family.</text>
</comment>
<comment type="caution">
    <text evidence="10">The sequence shown here is derived from an EMBL/GenBank/DDBJ whole genome shotgun (WGS) entry which is preliminary data.</text>
</comment>
<comment type="subcellular location">
    <subcellularLocation>
        <location evidence="1 7">Nucleus</location>
    </subcellularLocation>
</comment>
<evidence type="ECO:0000256" key="7">
    <source>
        <dbReference type="RuleBase" id="RU364145"/>
    </source>
</evidence>
<evidence type="ECO:0000256" key="6">
    <source>
        <dbReference type="ARBA" id="ARBA00023242"/>
    </source>
</evidence>
<name>A0AAD5WSE4_9PEZI</name>
<keyword evidence="8" id="KW-0175">Coiled coil</keyword>
<feature type="region of interest" description="Disordered" evidence="9">
    <location>
        <begin position="195"/>
        <end position="221"/>
    </location>
</feature>
<feature type="region of interest" description="Disordered" evidence="9">
    <location>
        <begin position="1"/>
        <end position="21"/>
    </location>
</feature>
<protein>
    <recommendedName>
        <fullName evidence="7">Mediator of RNA polymerase II transcription subunit 9</fullName>
    </recommendedName>
    <alternativeName>
        <fullName evidence="7">Mediator complex subunit 9</fullName>
    </alternativeName>
</protein>
<evidence type="ECO:0000256" key="9">
    <source>
        <dbReference type="SAM" id="MobiDB-lite"/>
    </source>
</evidence>
<feature type="compositionally biased region" description="Low complexity" evidence="9">
    <location>
        <begin position="49"/>
        <end position="66"/>
    </location>
</feature>
<dbReference type="AlphaFoldDB" id="A0AAD5WSE4"/>
<accession>A0AAD5WSE4</accession>
<evidence type="ECO:0000256" key="1">
    <source>
        <dbReference type="ARBA" id="ARBA00004123"/>
    </source>
</evidence>
<feature type="compositionally biased region" description="Low complexity" evidence="9">
    <location>
        <begin position="109"/>
        <end position="119"/>
    </location>
</feature>
<dbReference type="GO" id="GO:0016592">
    <property type="term" value="C:mediator complex"/>
    <property type="evidence" value="ECO:0007669"/>
    <property type="project" value="InterPro"/>
</dbReference>
<keyword evidence="6 7" id="KW-0539">Nucleus</keyword>
<feature type="compositionally biased region" description="Pro residues" evidence="9">
    <location>
        <begin position="1"/>
        <end position="19"/>
    </location>
</feature>
<evidence type="ECO:0000313" key="11">
    <source>
        <dbReference type="Proteomes" id="UP001201980"/>
    </source>
</evidence>
<reference evidence="10" key="1">
    <citation type="submission" date="2022-07" db="EMBL/GenBank/DDBJ databases">
        <title>Draft genome sequence of Zalerion maritima ATCC 34329, a (micro)plastics degrading marine fungus.</title>
        <authorList>
            <person name="Paco A."/>
            <person name="Goncalves M.F.M."/>
            <person name="Rocha-Santos T.A.P."/>
            <person name="Alves A."/>
        </authorList>
    </citation>
    <scope>NUCLEOTIDE SEQUENCE</scope>
    <source>
        <strain evidence="10">ATCC 34329</strain>
    </source>
</reference>
<comment type="subunit">
    <text evidence="7">Component of the Mediator complex.</text>
</comment>
<feature type="region of interest" description="Disordered" evidence="9">
    <location>
        <begin position="39"/>
        <end position="130"/>
    </location>
</feature>
<evidence type="ECO:0000256" key="2">
    <source>
        <dbReference type="ARBA" id="ARBA00008089"/>
    </source>
</evidence>
<keyword evidence="3 7" id="KW-0805">Transcription regulation</keyword>
<proteinExistence type="inferred from homology"/>
<feature type="compositionally biased region" description="Low complexity" evidence="9">
    <location>
        <begin position="90"/>
        <end position="100"/>
    </location>
</feature>
<evidence type="ECO:0000256" key="4">
    <source>
        <dbReference type="ARBA" id="ARBA00023159"/>
    </source>
</evidence>
<comment type="function">
    <text evidence="7">Component of the Mediator complex, a coactivator involved in the regulated transcription of nearly all RNA polymerase II-dependent genes. Mediator functions as a bridge to convey information from gene-specific regulatory proteins to the basal RNA polymerase II transcription machinery. Mediator is recruited to promoters by direct interactions with regulatory proteins and serves as a scaffold for the assembly of a functional preinitiation complex with RNA polymerase II and the general transcription factors.</text>
</comment>
<evidence type="ECO:0000256" key="3">
    <source>
        <dbReference type="ARBA" id="ARBA00023015"/>
    </source>
</evidence>
<feature type="compositionally biased region" description="Polar residues" evidence="9">
    <location>
        <begin position="67"/>
        <end position="89"/>
    </location>
</feature>
<gene>
    <name evidence="7" type="primary">MED9</name>
    <name evidence="10" type="ORF">MKZ38_003422</name>
</gene>
<evidence type="ECO:0000313" key="10">
    <source>
        <dbReference type="EMBL" id="KAJ2899066.1"/>
    </source>
</evidence>
<sequence>MTPPPPPATTHPLALPPSFSPDAIDALTELSLILSELKPVASSTQPGASQSQPQNPSQSQNLSQSQTVVASSSGQQTQPGPNTDRQSSHPPGQTQSQSQDQPPPPADPLLPAAPQQQSQHPFLPPTIHNIGDLPLRDIAAAADEIKHKLQRARTQMRGLPDMGRKISEQEEEMRYLEERMREQRKVLEMLRGVRGVPGVIGGGDEAGGGGNGNEDVKMEGT</sequence>